<gene>
    <name evidence="1" type="ORF">S01H1_23529</name>
</gene>
<organism evidence="1">
    <name type="scientific">marine sediment metagenome</name>
    <dbReference type="NCBI Taxonomy" id="412755"/>
    <lineage>
        <taxon>unclassified sequences</taxon>
        <taxon>metagenomes</taxon>
        <taxon>ecological metagenomes</taxon>
    </lineage>
</organism>
<evidence type="ECO:0008006" key="2">
    <source>
        <dbReference type="Google" id="ProtNLM"/>
    </source>
</evidence>
<dbReference type="PROSITE" id="PS51257">
    <property type="entry name" value="PROKAR_LIPOPROTEIN"/>
    <property type="match status" value="1"/>
</dbReference>
<proteinExistence type="predicted"/>
<accession>X0TXM1</accession>
<evidence type="ECO:0000313" key="1">
    <source>
        <dbReference type="EMBL" id="GAF98338.1"/>
    </source>
</evidence>
<dbReference type="AlphaFoldDB" id="X0TXM1"/>
<dbReference type="Gene3D" id="1.10.4030.10">
    <property type="entry name" value="Porin chaperone SurA, peptide-binding domain"/>
    <property type="match status" value="1"/>
</dbReference>
<feature type="non-terminal residue" evidence="1">
    <location>
        <position position="88"/>
    </location>
</feature>
<protein>
    <recommendedName>
        <fullName evidence="2">SurA N-terminal domain-containing protein</fullName>
    </recommendedName>
</protein>
<dbReference type="EMBL" id="BARS01013617">
    <property type="protein sequence ID" value="GAF98338.1"/>
    <property type="molecule type" value="Genomic_DNA"/>
</dbReference>
<sequence length="88" mass="9455">MTLTRVACAGAIMLACLSAWGQQDTEQPADQDADRVLATVDGTSITESELWWYMTQLSGGRLLDDLILSRLLAAEAEEQGVKVSGPDV</sequence>
<name>X0TXM1_9ZZZZ</name>
<comment type="caution">
    <text evidence="1">The sequence shown here is derived from an EMBL/GenBank/DDBJ whole genome shotgun (WGS) entry which is preliminary data.</text>
</comment>
<dbReference type="InterPro" id="IPR027304">
    <property type="entry name" value="Trigger_fact/SurA_dom_sf"/>
</dbReference>
<reference evidence="1" key="1">
    <citation type="journal article" date="2014" name="Front. Microbiol.">
        <title>High frequency of phylogenetically diverse reductive dehalogenase-homologous genes in deep subseafloor sedimentary metagenomes.</title>
        <authorList>
            <person name="Kawai M."/>
            <person name="Futagami T."/>
            <person name="Toyoda A."/>
            <person name="Takaki Y."/>
            <person name="Nishi S."/>
            <person name="Hori S."/>
            <person name="Arai W."/>
            <person name="Tsubouchi T."/>
            <person name="Morono Y."/>
            <person name="Uchiyama I."/>
            <person name="Ito T."/>
            <person name="Fujiyama A."/>
            <person name="Inagaki F."/>
            <person name="Takami H."/>
        </authorList>
    </citation>
    <scope>NUCLEOTIDE SEQUENCE</scope>
    <source>
        <strain evidence="1">Expedition CK06-06</strain>
    </source>
</reference>
<dbReference type="SUPFAM" id="SSF109998">
    <property type="entry name" value="Triger factor/SurA peptide-binding domain-like"/>
    <property type="match status" value="1"/>
</dbReference>